<dbReference type="Proteomes" id="UP000054498">
    <property type="component" value="Unassembled WGS sequence"/>
</dbReference>
<accession>A0A0D2N3W6</accession>
<evidence type="ECO:0000313" key="2">
    <source>
        <dbReference type="EMBL" id="KIZ00756.1"/>
    </source>
</evidence>
<organism evidence="2 3">
    <name type="scientific">Monoraphidium neglectum</name>
    <dbReference type="NCBI Taxonomy" id="145388"/>
    <lineage>
        <taxon>Eukaryota</taxon>
        <taxon>Viridiplantae</taxon>
        <taxon>Chlorophyta</taxon>
        <taxon>core chlorophytes</taxon>
        <taxon>Chlorophyceae</taxon>
        <taxon>CS clade</taxon>
        <taxon>Sphaeropleales</taxon>
        <taxon>Selenastraceae</taxon>
        <taxon>Monoraphidium</taxon>
    </lineage>
</organism>
<dbReference type="GeneID" id="25740084"/>
<reference evidence="2 3" key="1">
    <citation type="journal article" date="2013" name="BMC Genomics">
        <title>Reconstruction of the lipid metabolism for the microalga Monoraphidium neglectum from its genome sequence reveals characteristics suitable for biofuel production.</title>
        <authorList>
            <person name="Bogen C."/>
            <person name="Al-Dilaimi A."/>
            <person name="Albersmeier A."/>
            <person name="Wichmann J."/>
            <person name="Grundmann M."/>
            <person name="Rupp O."/>
            <person name="Lauersen K.J."/>
            <person name="Blifernez-Klassen O."/>
            <person name="Kalinowski J."/>
            <person name="Goesmann A."/>
            <person name="Mussgnug J.H."/>
            <person name="Kruse O."/>
        </authorList>
    </citation>
    <scope>NUCLEOTIDE SEQUENCE [LARGE SCALE GENOMIC DNA]</scope>
    <source>
        <strain evidence="2 3">SAG 48.87</strain>
    </source>
</reference>
<dbReference type="RefSeq" id="XP_013899775.1">
    <property type="nucleotide sequence ID" value="XM_014044321.1"/>
</dbReference>
<protein>
    <submittedName>
        <fullName evidence="2">Uncharacterized protein</fullName>
    </submittedName>
</protein>
<dbReference type="EMBL" id="KK101474">
    <property type="protein sequence ID" value="KIZ00756.1"/>
    <property type="molecule type" value="Genomic_DNA"/>
</dbReference>
<dbReference type="AlphaFoldDB" id="A0A0D2N3W6"/>
<proteinExistence type="predicted"/>
<keyword evidence="3" id="KW-1185">Reference proteome</keyword>
<dbReference type="KEGG" id="mng:MNEG_7208"/>
<name>A0A0D2N3W6_9CHLO</name>
<dbReference type="OrthoDB" id="553076at2759"/>
<evidence type="ECO:0000256" key="1">
    <source>
        <dbReference type="SAM" id="MobiDB-lite"/>
    </source>
</evidence>
<sequence>MKKLTLSLGDTLGNLRTTASAVSAAAATQINRTLGDRPPSGAPSPQHQPSPNQDGDRQFLRLPIDSARKLRWYDKGEVAQITRQHVREKHALLDTIAALKKARARRKSATPGW</sequence>
<gene>
    <name evidence="2" type="ORF">MNEG_7208</name>
</gene>
<evidence type="ECO:0000313" key="3">
    <source>
        <dbReference type="Proteomes" id="UP000054498"/>
    </source>
</evidence>
<feature type="region of interest" description="Disordered" evidence="1">
    <location>
        <begin position="32"/>
        <end position="58"/>
    </location>
</feature>